<evidence type="ECO:0000259" key="2">
    <source>
        <dbReference type="Pfam" id="PF20149"/>
    </source>
</evidence>
<dbReference type="InterPro" id="IPR045341">
    <property type="entry name" value="DUF6532"/>
</dbReference>
<feature type="compositionally biased region" description="Basic residues" evidence="1">
    <location>
        <begin position="305"/>
        <end position="318"/>
    </location>
</feature>
<evidence type="ECO:0000313" key="3">
    <source>
        <dbReference type="EMBL" id="CAA7268815.1"/>
    </source>
</evidence>
<protein>
    <recommendedName>
        <fullName evidence="2">DUF6532 domain-containing protein</fullName>
    </recommendedName>
</protein>
<feature type="region of interest" description="Disordered" evidence="1">
    <location>
        <begin position="259"/>
        <end position="372"/>
    </location>
</feature>
<name>A0A8S0W3K8_CYCAE</name>
<accession>A0A8S0W3K8</accession>
<dbReference type="Pfam" id="PF20149">
    <property type="entry name" value="DUF6532"/>
    <property type="match status" value="1"/>
</dbReference>
<feature type="compositionally biased region" description="Basic residues" evidence="1">
    <location>
        <begin position="139"/>
        <end position="149"/>
    </location>
</feature>
<evidence type="ECO:0000256" key="1">
    <source>
        <dbReference type="SAM" id="MobiDB-lite"/>
    </source>
</evidence>
<comment type="caution">
    <text evidence="3">The sequence shown here is derived from an EMBL/GenBank/DDBJ whole genome shotgun (WGS) entry which is preliminary data.</text>
</comment>
<keyword evidence="4" id="KW-1185">Reference proteome</keyword>
<sequence>MCRFPVWETEANGGSAKYGNNKYSSDQPPDLFCLPLREAQKQKHALQRAQKRVAEELEARQLIEAAGTEPRQAKQKALADAQWLNGQPTQKRAPSPESESLAGDKSNIGTGRKKQKQQPDGIEDSDTQAGKAAAAKVTGKSRKDKHQPKRQYEPCESNNRLDTDAALAAADEHHRPLQKQTVKLPVKMAARKEQDEELTDDSVRPDDEDDEGQSEEEPDYTKMSATELMELMDNEAPAFPQEPVMDVQALFDVDEANIEMSSTRSSRSRGSLLGVSLPPTSESNGAILGDTDDEDALGPAPPLKANKKNNKGLKKREAKFRDERPSIISDEEREAVKPVKKDHHRKIPLQPHLASAQCSSQDDDDEDDDEDQKCWPVHAHLRGTGLLQQNIHIRTVCRDAIKMVETMIVTDWAWPELNCTAEYWREVLSRAAKALRNKDARYRDTYAQIKSDESFMKALGRWASGTNHIAIFQLGVRDSCKARVEALFEDDIYVYLGHWEDDVNGKPMWVVKAKEIYLNPALVSVLKEAFFDTPSAFGYKFKEFYVSLHPSPELSEKELTVPLVALAATGLYAGLYVWREGTQDKADKFEGDKYNSVFELHKKYLLDLKEKNIRKFHAVMSELYTRVTNEPKSNNATHKSGNPLSVMDLSGYE</sequence>
<feature type="compositionally biased region" description="Low complexity" evidence="1">
    <location>
        <begin position="261"/>
        <end position="277"/>
    </location>
</feature>
<evidence type="ECO:0000313" key="4">
    <source>
        <dbReference type="Proteomes" id="UP000467700"/>
    </source>
</evidence>
<feature type="compositionally biased region" description="Acidic residues" evidence="1">
    <location>
        <begin position="361"/>
        <end position="371"/>
    </location>
</feature>
<dbReference type="AlphaFoldDB" id="A0A8S0W3K8"/>
<feature type="compositionally biased region" description="Acidic residues" evidence="1">
    <location>
        <begin position="195"/>
        <end position="218"/>
    </location>
</feature>
<gene>
    <name evidence="3" type="ORF">AAE3_LOCUS11030</name>
</gene>
<reference evidence="3 4" key="1">
    <citation type="submission" date="2020-01" db="EMBL/GenBank/DDBJ databases">
        <authorList>
            <person name="Gupta K D."/>
        </authorList>
    </citation>
    <scope>NUCLEOTIDE SEQUENCE [LARGE SCALE GENOMIC DNA]</scope>
</reference>
<organism evidence="3 4">
    <name type="scientific">Cyclocybe aegerita</name>
    <name type="common">Black poplar mushroom</name>
    <name type="synonym">Agrocybe aegerita</name>
    <dbReference type="NCBI Taxonomy" id="1973307"/>
    <lineage>
        <taxon>Eukaryota</taxon>
        <taxon>Fungi</taxon>
        <taxon>Dikarya</taxon>
        <taxon>Basidiomycota</taxon>
        <taxon>Agaricomycotina</taxon>
        <taxon>Agaricomycetes</taxon>
        <taxon>Agaricomycetidae</taxon>
        <taxon>Agaricales</taxon>
        <taxon>Agaricineae</taxon>
        <taxon>Bolbitiaceae</taxon>
        <taxon>Cyclocybe</taxon>
    </lineage>
</organism>
<dbReference type="EMBL" id="CACVBS010000070">
    <property type="protein sequence ID" value="CAA7268815.1"/>
    <property type="molecule type" value="Genomic_DNA"/>
</dbReference>
<feature type="region of interest" description="Disordered" evidence="1">
    <location>
        <begin position="630"/>
        <end position="653"/>
    </location>
</feature>
<feature type="compositionally biased region" description="Polar residues" evidence="1">
    <location>
        <begin position="630"/>
        <end position="643"/>
    </location>
</feature>
<dbReference type="Proteomes" id="UP000467700">
    <property type="component" value="Unassembled WGS sequence"/>
</dbReference>
<feature type="region of interest" description="Disordered" evidence="1">
    <location>
        <begin position="64"/>
        <end position="223"/>
    </location>
</feature>
<proteinExistence type="predicted"/>
<feature type="domain" description="DUF6532" evidence="2">
    <location>
        <begin position="400"/>
        <end position="605"/>
    </location>
</feature>
<dbReference type="OrthoDB" id="3225557at2759"/>